<keyword evidence="5 8" id="KW-0472">Membrane</keyword>
<feature type="transmembrane region" description="Helical" evidence="8">
    <location>
        <begin position="1117"/>
        <end position="1143"/>
    </location>
</feature>
<feature type="region of interest" description="Disordered" evidence="7">
    <location>
        <begin position="667"/>
        <end position="700"/>
    </location>
</feature>
<evidence type="ECO:0000256" key="2">
    <source>
        <dbReference type="ARBA" id="ARBA00022475"/>
    </source>
</evidence>
<feature type="transmembrane region" description="Helical" evidence="8">
    <location>
        <begin position="479"/>
        <end position="496"/>
    </location>
</feature>
<gene>
    <name evidence="10" type="ORF">K3769_28095</name>
</gene>
<evidence type="ECO:0000256" key="7">
    <source>
        <dbReference type="SAM" id="MobiDB-lite"/>
    </source>
</evidence>
<keyword evidence="11" id="KW-1185">Reference proteome</keyword>
<feature type="region of interest" description="Disordered" evidence="7">
    <location>
        <begin position="846"/>
        <end position="891"/>
    </location>
</feature>
<feature type="compositionally biased region" description="Low complexity" evidence="7">
    <location>
        <begin position="66"/>
        <end position="76"/>
    </location>
</feature>
<sequence>MSGDTAGGRVTGFVLLRVRAHRLLLAAALLTVLLTTAVLATLTAYSGAIGDAALRHSLLDTSAATAATADESTTAGEEGKAGDTGEADAQSAAATTLVVKADVPAAEREAADRAVRDGAERTFDGLPVTLRTLTRSGPYALPRSLQEPAARSKDPDLTHFAALDPSQVRTVEGRAPRAPGDPADGREIEVALPETAARRLAVEPGTRLTLTDRFDGPKVRVLVTGLYRPVRVTSPYWQLDDLHGRGVVKLDFTTYGPLLADPSVLAATGDGRRVSSGPTAWQASADFSALTTGRIGALREAATTGPRSLSKSPALHGTTAITTSLPEELERVERSLLVSRSTLLIVALQLALLAGYALLLVARLLSVERAGETRLLRARGASRGRVAVLAALEASLLALPAVVCAPLLAGPLTRLLAGQGALARIGLRLDTSAAAGAVWATAAAVALGCALAVTVPALTAREESAEGGRARSLPAPVRAGADVGLLVVAAVAYWQLSRQTSGAVTSTGPGGSAATPTDTLGIDPLLVAAPALALLAGTVLTLRLMPPVARLAERRAAGGRGLPTALAGWQFSRRPMRGAGPVLLLVLAVAMGMLAIGQGASWNRSQDDQADFLAGTSVRVLAGGADGLSRAGLYADLDGVRGAAPAMRTSLALSGNRTAAVLALDTEGAGADSGQGSDGRSGKGSDSGPGNGSSGGSGGEAAAGLLLRGDLADKSAGRLLAGLGPGRAGSAGVTLPKDSTRLELELRIRASAQSPDAADADPSAYRSRMTAEVTVTLEDRYGTPYRLSAGDLPADGKAHRLTVQLAQAEQAPSDRAAEPLSLTGAQLDMSQPTGRAEEHRLSVEQLTATTSDGTRRPLSAPPSWQVTSTNNQTSADPKAGNTPTGPDVESERPLTVAYGTGYIPKETPWETSSVTIRLLAERPAAPEVEAVATDDFLKAAGAREGERLDVPFGGSAVPVRIVESVRALPTTEGAQGTPGSDAAQSSGGALLVDLRSVNRVLEERYGESVAPTEWWLRTEPGAQARVAAQLRERPDVEPSQVVVRDEIAERLRDDPFGAGPEAAFAAASVVAAALAAVGFAVSTAGSLRERGAEFALLRALGAPRRQLARLVAAEQGVLVALALVVGVALGAVLTRAVIPLIVLTSRATRPVPEVLVELPLARVALLLAGLVVAPLIVTGVLVLRRGDSASSLRSLRSLHEQGGE</sequence>
<feature type="transmembrane region" description="Helical" evidence="8">
    <location>
        <begin position="437"/>
        <end position="458"/>
    </location>
</feature>
<feature type="transmembrane region" description="Helical" evidence="8">
    <location>
        <begin position="386"/>
        <end position="409"/>
    </location>
</feature>
<name>A0ABT3VDZ4_9ACTN</name>
<feature type="transmembrane region" description="Helical" evidence="8">
    <location>
        <begin position="1163"/>
        <end position="1183"/>
    </location>
</feature>
<dbReference type="PANTHER" id="PTHR30572">
    <property type="entry name" value="MEMBRANE COMPONENT OF TRANSPORTER-RELATED"/>
    <property type="match status" value="1"/>
</dbReference>
<comment type="subcellular location">
    <subcellularLocation>
        <location evidence="1">Cell membrane</location>
        <topology evidence="1">Multi-pass membrane protein</topology>
    </subcellularLocation>
</comment>
<feature type="transmembrane region" description="Helical" evidence="8">
    <location>
        <begin position="343"/>
        <end position="365"/>
    </location>
</feature>
<evidence type="ECO:0000313" key="11">
    <source>
        <dbReference type="Proteomes" id="UP001165590"/>
    </source>
</evidence>
<dbReference type="InterPro" id="IPR050250">
    <property type="entry name" value="Macrolide_Exporter_MacB"/>
</dbReference>
<feature type="domain" description="ABC3 transporter permease C-terminal" evidence="9">
    <location>
        <begin position="1066"/>
        <end position="1183"/>
    </location>
</feature>
<dbReference type="Pfam" id="PF02687">
    <property type="entry name" value="FtsX"/>
    <property type="match status" value="2"/>
</dbReference>
<protein>
    <submittedName>
        <fullName evidence="10">ABC transporter permease</fullName>
    </submittedName>
</protein>
<evidence type="ECO:0000256" key="3">
    <source>
        <dbReference type="ARBA" id="ARBA00022692"/>
    </source>
</evidence>
<evidence type="ECO:0000256" key="1">
    <source>
        <dbReference type="ARBA" id="ARBA00004651"/>
    </source>
</evidence>
<keyword evidence="3 8" id="KW-0812">Transmembrane</keyword>
<dbReference type="Proteomes" id="UP001165590">
    <property type="component" value="Unassembled WGS sequence"/>
</dbReference>
<dbReference type="EMBL" id="JAIFZO010000002">
    <property type="protein sequence ID" value="MCX4236563.1"/>
    <property type="molecule type" value="Genomic_DNA"/>
</dbReference>
<reference evidence="10" key="1">
    <citation type="journal article" date="2022" name="bioRxiv">
        <title>Discovery and biosynthetic assessment of Streptomyces ortus sp nov. isolated from a deep-sea sponge.</title>
        <authorList>
            <person name="Williams S.E."/>
        </authorList>
    </citation>
    <scope>NUCLEOTIDE SEQUENCE</scope>
    <source>
        <strain evidence="10">A15ISP2-DRY2</strain>
    </source>
</reference>
<evidence type="ECO:0000313" key="10">
    <source>
        <dbReference type="EMBL" id="MCX4236563.1"/>
    </source>
</evidence>
<feature type="domain" description="ABC3 transporter permease C-terminal" evidence="9">
    <location>
        <begin position="345"/>
        <end position="458"/>
    </location>
</feature>
<feature type="compositionally biased region" description="Polar residues" evidence="7">
    <location>
        <begin position="862"/>
        <end position="875"/>
    </location>
</feature>
<dbReference type="PANTHER" id="PTHR30572:SF4">
    <property type="entry name" value="ABC TRANSPORTER PERMEASE YTRF"/>
    <property type="match status" value="1"/>
</dbReference>
<organism evidence="10 11">
    <name type="scientific">Streptomyces ortus</name>
    <dbReference type="NCBI Taxonomy" id="2867268"/>
    <lineage>
        <taxon>Bacteria</taxon>
        <taxon>Bacillati</taxon>
        <taxon>Actinomycetota</taxon>
        <taxon>Actinomycetes</taxon>
        <taxon>Kitasatosporales</taxon>
        <taxon>Streptomycetaceae</taxon>
        <taxon>Streptomyces</taxon>
    </lineage>
</organism>
<evidence type="ECO:0000259" key="9">
    <source>
        <dbReference type="Pfam" id="PF02687"/>
    </source>
</evidence>
<feature type="region of interest" description="Disordered" evidence="7">
    <location>
        <begin position="66"/>
        <end position="89"/>
    </location>
</feature>
<feature type="transmembrane region" description="Helical" evidence="8">
    <location>
        <begin position="1062"/>
        <end position="1081"/>
    </location>
</feature>
<feature type="transmembrane region" description="Helical" evidence="8">
    <location>
        <begin position="23"/>
        <end position="45"/>
    </location>
</feature>
<dbReference type="RefSeq" id="WP_267029057.1">
    <property type="nucleotide sequence ID" value="NZ_JAIFZO010000002.1"/>
</dbReference>
<comment type="caution">
    <text evidence="10">The sequence shown here is derived from an EMBL/GenBank/DDBJ whole genome shotgun (WGS) entry which is preliminary data.</text>
</comment>
<keyword evidence="2" id="KW-1003">Cell membrane</keyword>
<keyword evidence="4 8" id="KW-1133">Transmembrane helix</keyword>
<proteinExistence type="inferred from homology"/>
<feature type="transmembrane region" description="Helical" evidence="8">
    <location>
        <begin position="582"/>
        <end position="602"/>
    </location>
</feature>
<accession>A0ABT3VDZ4</accession>
<evidence type="ECO:0000256" key="5">
    <source>
        <dbReference type="ARBA" id="ARBA00023136"/>
    </source>
</evidence>
<feature type="compositionally biased region" description="Gly residues" evidence="7">
    <location>
        <begin position="685"/>
        <end position="700"/>
    </location>
</feature>
<dbReference type="InterPro" id="IPR003838">
    <property type="entry name" value="ABC3_permease_C"/>
</dbReference>
<evidence type="ECO:0000256" key="6">
    <source>
        <dbReference type="ARBA" id="ARBA00038076"/>
    </source>
</evidence>
<feature type="transmembrane region" description="Helical" evidence="8">
    <location>
        <begin position="525"/>
        <end position="545"/>
    </location>
</feature>
<evidence type="ECO:0000256" key="4">
    <source>
        <dbReference type="ARBA" id="ARBA00022989"/>
    </source>
</evidence>
<comment type="similarity">
    <text evidence="6">Belongs to the ABC-4 integral membrane protein family.</text>
</comment>
<evidence type="ECO:0000256" key="8">
    <source>
        <dbReference type="SAM" id="Phobius"/>
    </source>
</evidence>